<sequence>MFNNKTMNIKNIISNIKITIIAFVKTKNQVQNNVNNSLFVMTLSEYLLVCIRTPYERYRGRAY</sequence>
<dbReference type="EMBL" id="FUXZ01000007">
    <property type="protein sequence ID" value="SKA66116.1"/>
    <property type="molecule type" value="Genomic_DNA"/>
</dbReference>
<keyword evidence="2" id="KW-1185">Reference proteome</keyword>
<proteinExistence type="predicted"/>
<dbReference type="AlphaFoldDB" id="A0A1T4VMF2"/>
<evidence type="ECO:0000313" key="1">
    <source>
        <dbReference type="EMBL" id="SKA66116.1"/>
    </source>
</evidence>
<reference evidence="1 2" key="1">
    <citation type="submission" date="2017-02" db="EMBL/GenBank/DDBJ databases">
        <authorList>
            <person name="Peterson S.W."/>
        </authorList>
    </citation>
    <scope>NUCLEOTIDE SEQUENCE [LARGE SCALE GENOMIC DNA]</scope>
    <source>
        <strain evidence="1 2">ATCC 35992</strain>
    </source>
</reference>
<dbReference type="Proteomes" id="UP000190814">
    <property type="component" value="Unassembled WGS sequence"/>
</dbReference>
<accession>A0A1T4VMF2</accession>
<organism evidence="1 2">
    <name type="scientific">Eubacterium uniforme</name>
    <dbReference type="NCBI Taxonomy" id="39495"/>
    <lineage>
        <taxon>Bacteria</taxon>
        <taxon>Bacillati</taxon>
        <taxon>Bacillota</taxon>
        <taxon>Clostridia</taxon>
        <taxon>Eubacteriales</taxon>
        <taxon>Eubacteriaceae</taxon>
        <taxon>Eubacterium</taxon>
    </lineage>
</organism>
<name>A0A1T4VMF2_9FIRM</name>
<gene>
    <name evidence="1" type="ORF">SAMN02745111_01224</name>
</gene>
<dbReference type="STRING" id="39495.SAMN02745111_01224"/>
<evidence type="ECO:0000313" key="2">
    <source>
        <dbReference type="Proteomes" id="UP000190814"/>
    </source>
</evidence>
<protein>
    <submittedName>
        <fullName evidence="1">Uncharacterized protein</fullName>
    </submittedName>
</protein>